<evidence type="ECO:0000313" key="2">
    <source>
        <dbReference type="EMBL" id="MDI2099424.1"/>
    </source>
</evidence>
<dbReference type="PANTHER" id="PTHR18964:SF149">
    <property type="entry name" value="BIFUNCTIONAL UDP-N-ACETYLGLUCOSAMINE 2-EPIMERASE_N-ACETYLMANNOSAMINE KINASE"/>
    <property type="match status" value="1"/>
</dbReference>
<dbReference type="EMBL" id="JASATX010000004">
    <property type="protein sequence ID" value="MDI2099424.1"/>
    <property type="molecule type" value="Genomic_DNA"/>
</dbReference>
<gene>
    <name evidence="2" type="ORF">QF206_10660</name>
</gene>
<dbReference type="AlphaFoldDB" id="A0AAW6TAI4"/>
<name>A0AAW6TAI4_9MICO</name>
<dbReference type="Gene3D" id="1.10.10.10">
    <property type="entry name" value="Winged helix-like DNA-binding domain superfamily/Winged helix DNA-binding domain"/>
    <property type="match status" value="1"/>
</dbReference>
<comment type="caution">
    <text evidence="2">The sequence shown here is derived from an EMBL/GenBank/DDBJ whole genome shotgun (WGS) entry which is preliminary data.</text>
</comment>
<dbReference type="InterPro" id="IPR036388">
    <property type="entry name" value="WH-like_DNA-bd_sf"/>
</dbReference>
<dbReference type="Gene3D" id="3.30.420.40">
    <property type="match status" value="2"/>
</dbReference>
<evidence type="ECO:0000256" key="1">
    <source>
        <dbReference type="ARBA" id="ARBA00006479"/>
    </source>
</evidence>
<dbReference type="Pfam" id="PF00480">
    <property type="entry name" value="ROK"/>
    <property type="match status" value="1"/>
</dbReference>
<keyword evidence="3" id="KW-1185">Reference proteome</keyword>
<protein>
    <submittedName>
        <fullName evidence="2">ROK family protein</fullName>
    </submittedName>
</protein>
<sequence>MSPLQPNAILADGTINASSLRRNNLLQLLGALRQGTAWSRAELATETGLAVQSVHRLVDELSALDLVAPSGESESPQRRGRPTVRFRFRDERALLAGVDVGSETTRVAMTSLTGVTVATAQLPTVELHGDLSGGLQNVLRDLLTVHAHGRPLVAAGVGVPSVVDDTGSLVQPWLAHRWSGTPLRSALESEFGCRFDVRQDNHLSALAENSERGTCPDAELLVVVEVGIGVGAGMTIDRRLVTGAHGRLGRLMRWPAALPAKYSSIGTTLGESLVADGLVRQYQLRGGARRVFTGAELFTAALSGDEHATAVLEWAASTLRTVLQQIALFADPDAIVVGGGIGRGLLTAPATRSILAELDMPTRVLPSALGTDAVVIGGVLAAMQHVDAWLLAQL</sequence>
<dbReference type="InterPro" id="IPR000600">
    <property type="entry name" value="ROK"/>
</dbReference>
<organism evidence="2 3">
    <name type="scientific">Ruicaihuangia caeni</name>
    <dbReference type="NCBI Taxonomy" id="3042517"/>
    <lineage>
        <taxon>Bacteria</taxon>
        <taxon>Bacillati</taxon>
        <taxon>Actinomycetota</taxon>
        <taxon>Actinomycetes</taxon>
        <taxon>Micrococcales</taxon>
        <taxon>Microbacteriaceae</taxon>
        <taxon>Ruicaihuangia</taxon>
    </lineage>
</organism>
<comment type="similarity">
    <text evidence="1">Belongs to the ROK (NagC/XylR) family.</text>
</comment>
<dbReference type="InterPro" id="IPR036390">
    <property type="entry name" value="WH_DNA-bd_sf"/>
</dbReference>
<proteinExistence type="inferred from homology"/>
<reference evidence="2 3" key="1">
    <citation type="submission" date="2023-04" db="EMBL/GenBank/DDBJ databases">
        <title>Klugiella caeni sp. nov. isolated from the sludge of biochemical tank.</title>
        <authorList>
            <person name="Geng K."/>
        </authorList>
    </citation>
    <scope>NUCLEOTIDE SEQUENCE [LARGE SCALE GENOMIC DNA]</scope>
    <source>
        <strain evidence="2 3">YN-L-19</strain>
    </source>
</reference>
<evidence type="ECO:0000313" key="3">
    <source>
        <dbReference type="Proteomes" id="UP001321506"/>
    </source>
</evidence>
<dbReference type="InterPro" id="IPR043129">
    <property type="entry name" value="ATPase_NBD"/>
</dbReference>
<dbReference type="RefSeq" id="WP_281489208.1">
    <property type="nucleotide sequence ID" value="NZ_JASATX010000004.1"/>
</dbReference>
<dbReference type="Proteomes" id="UP001321506">
    <property type="component" value="Unassembled WGS sequence"/>
</dbReference>
<dbReference type="PANTHER" id="PTHR18964">
    <property type="entry name" value="ROK (REPRESSOR, ORF, KINASE) FAMILY"/>
    <property type="match status" value="1"/>
</dbReference>
<dbReference type="SUPFAM" id="SSF53067">
    <property type="entry name" value="Actin-like ATPase domain"/>
    <property type="match status" value="1"/>
</dbReference>
<dbReference type="SUPFAM" id="SSF46785">
    <property type="entry name" value="Winged helix' DNA-binding domain"/>
    <property type="match status" value="1"/>
</dbReference>
<accession>A0AAW6TAI4</accession>